<proteinExistence type="predicted"/>
<feature type="non-terminal residue" evidence="1">
    <location>
        <position position="1"/>
    </location>
</feature>
<organism evidence="1 2">
    <name type="scientific">Strongylus vulgaris</name>
    <name type="common">Blood worm</name>
    <dbReference type="NCBI Taxonomy" id="40348"/>
    <lineage>
        <taxon>Eukaryota</taxon>
        <taxon>Metazoa</taxon>
        <taxon>Ecdysozoa</taxon>
        <taxon>Nematoda</taxon>
        <taxon>Chromadorea</taxon>
        <taxon>Rhabditida</taxon>
        <taxon>Rhabditina</taxon>
        <taxon>Rhabditomorpha</taxon>
        <taxon>Strongyloidea</taxon>
        <taxon>Strongylidae</taxon>
        <taxon>Strongylus</taxon>
    </lineage>
</organism>
<reference evidence="1 2" key="1">
    <citation type="submission" date="2018-11" db="EMBL/GenBank/DDBJ databases">
        <authorList>
            <consortium name="Pathogen Informatics"/>
        </authorList>
    </citation>
    <scope>NUCLEOTIDE SEQUENCE [LARGE SCALE GENOMIC DNA]</scope>
</reference>
<evidence type="ECO:0000313" key="2">
    <source>
        <dbReference type="Proteomes" id="UP000270094"/>
    </source>
</evidence>
<dbReference type="OrthoDB" id="10066279at2759"/>
<name>A0A3P7L751_STRVU</name>
<dbReference type="AlphaFoldDB" id="A0A3P7L751"/>
<keyword evidence="2" id="KW-1185">Reference proteome</keyword>
<gene>
    <name evidence="1" type="ORF">SVUK_LOCUS9966</name>
</gene>
<dbReference type="Proteomes" id="UP000270094">
    <property type="component" value="Unassembled WGS sequence"/>
</dbReference>
<accession>A0A3P7L751</accession>
<dbReference type="EMBL" id="UYYB01094791">
    <property type="protein sequence ID" value="VDM74968.1"/>
    <property type="molecule type" value="Genomic_DNA"/>
</dbReference>
<sequence>SVPFIAHVKRKHARVKLEHIAFRKREADEIVAKRRGKRVKG</sequence>
<feature type="non-terminal residue" evidence="1">
    <location>
        <position position="41"/>
    </location>
</feature>
<evidence type="ECO:0000313" key="1">
    <source>
        <dbReference type="EMBL" id="VDM74968.1"/>
    </source>
</evidence>
<protein>
    <submittedName>
        <fullName evidence="1">Uncharacterized protein</fullName>
    </submittedName>
</protein>